<evidence type="ECO:0000313" key="2">
    <source>
        <dbReference type="EMBL" id="CEL53630.1"/>
    </source>
</evidence>
<dbReference type="EMBL" id="LN679112">
    <property type="protein sequence ID" value="CEL53630.1"/>
    <property type="molecule type" value="Genomic_DNA"/>
</dbReference>
<evidence type="ECO:0000313" key="3">
    <source>
        <dbReference type="Proteomes" id="UP000059188"/>
    </source>
</evidence>
<evidence type="ECO:0000256" key="1">
    <source>
        <dbReference type="SAM" id="SignalP"/>
    </source>
</evidence>
<feature type="signal peptide" evidence="1">
    <location>
        <begin position="1"/>
        <end position="26"/>
    </location>
</feature>
<accession>A0A0B7F7W8</accession>
<protein>
    <submittedName>
        <fullName evidence="2">Uncharacterized protein</fullName>
    </submittedName>
</protein>
<sequence>MVVAWFAVQESWRLALLAYLYLAVCGLPSDDERIQRCVTQIVQVVSTVKKREASEISVPLFVQYLMVGICARNEKDRKIARTKLSNVVETKFWPVRGVGFVPVLDDLWHGAGANGHPVTWNDYLRSREALLPT</sequence>
<name>A0A0B7F7W8_THACB</name>
<dbReference type="AlphaFoldDB" id="A0A0B7F7W8"/>
<dbReference type="InterPro" id="IPR021858">
    <property type="entry name" value="Fun_TF"/>
</dbReference>
<proteinExistence type="predicted"/>
<dbReference type="OrthoDB" id="3222349at2759"/>
<reference evidence="2 3" key="1">
    <citation type="submission" date="2014-11" db="EMBL/GenBank/DDBJ databases">
        <authorList>
            <person name="Wibberg Daniel"/>
        </authorList>
    </citation>
    <scope>NUCLEOTIDE SEQUENCE [LARGE SCALE GENOMIC DNA]</scope>
    <source>
        <strain evidence="2">Rhizoctonia solani AG1-IB 7/3/14</strain>
    </source>
</reference>
<keyword evidence="1" id="KW-0732">Signal</keyword>
<organism evidence="2 3">
    <name type="scientific">Thanatephorus cucumeris (strain AG1-IB / isolate 7/3/14)</name>
    <name type="common">Lettuce bottom rot fungus</name>
    <name type="synonym">Rhizoctonia solani</name>
    <dbReference type="NCBI Taxonomy" id="1108050"/>
    <lineage>
        <taxon>Eukaryota</taxon>
        <taxon>Fungi</taxon>
        <taxon>Dikarya</taxon>
        <taxon>Basidiomycota</taxon>
        <taxon>Agaricomycotina</taxon>
        <taxon>Agaricomycetes</taxon>
        <taxon>Cantharellales</taxon>
        <taxon>Ceratobasidiaceae</taxon>
        <taxon>Rhizoctonia</taxon>
        <taxon>Rhizoctonia solani AG-1</taxon>
    </lineage>
</organism>
<feature type="chain" id="PRO_5002115675" evidence="1">
    <location>
        <begin position="27"/>
        <end position="133"/>
    </location>
</feature>
<dbReference type="Pfam" id="PF11951">
    <property type="entry name" value="Fungal_trans_2"/>
    <property type="match status" value="1"/>
</dbReference>
<gene>
    <name evidence="2" type="ORF">RSOLAG1IB_06485</name>
</gene>
<keyword evidence="3" id="KW-1185">Reference proteome</keyword>
<dbReference type="Proteomes" id="UP000059188">
    <property type="component" value="Unassembled WGS sequence"/>
</dbReference>